<evidence type="ECO:0000313" key="2">
    <source>
        <dbReference type="Proteomes" id="UP000297777"/>
    </source>
</evidence>
<protein>
    <submittedName>
        <fullName evidence="1">Uncharacterized protein</fullName>
    </submittedName>
</protein>
<sequence>MSYSHIIKVVIGSIDVHKVGSPYWSLERGLLLNVDNLTSTGSTCKHITRPGAMEKETFND</sequence>
<evidence type="ECO:0000313" key="1">
    <source>
        <dbReference type="EMBL" id="TGO08814.1"/>
    </source>
</evidence>
<name>A0A4Z1E9D3_9HELO</name>
<keyword evidence="2" id="KW-1185">Reference proteome</keyword>
<dbReference type="AlphaFoldDB" id="A0A4Z1E9D3"/>
<organism evidence="1 2">
    <name type="scientific">Botrytis tulipae</name>
    <dbReference type="NCBI Taxonomy" id="87230"/>
    <lineage>
        <taxon>Eukaryota</taxon>
        <taxon>Fungi</taxon>
        <taxon>Dikarya</taxon>
        <taxon>Ascomycota</taxon>
        <taxon>Pezizomycotina</taxon>
        <taxon>Leotiomycetes</taxon>
        <taxon>Helotiales</taxon>
        <taxon>Sclerotiniaceae</taxon>
        <taxon>Botrytis</taxon>
    </lineage>
</organism>
<gene>
    <name evidence="1" type="ORF">BTUL_0191g00240</name>
</gene>
<reference evidence="1 2" key="1">
    <citation type="submission" date="2017-12" db="EMBL/GenBank/DDBJ databases">
        <title>Comparative genomics of Botrytis spp.</title>
        <authorList>
            <person name="Valero-Jimenez C.A."/>
            <person name="Tapia P."/>
            <person name="Veloso J."/>
            <person name="Silva-Moreno E."/>
            <person name="Staats M."/>
            <person name="Valdes J.H."/>
            <person name="Van Kan J.A.L."/>
        </authorList>
    </citation>
    <scope>NUCLEOTIDE SEQUENCE [LARGE SCALE GENOMIC DNA]</scope>
    <source>
        <strain evidence="1 2">Bt9001</strain>
    </source>
</reference>
<comment type="caution">
    <text evidence="1">The sequence shown here is derived from an EMBL/GenBank/DDBJ whole genome shotgun (WGS) entry which is preliminary data.</text>
</comment>
<dbReference type="EMBL" id="PQXH01000191">
    <property type="protein sequence ID" value="TGO08814.1"/>
    <property type="molecule type" value="Genomic_DNA"/>
</dbReference>
<proteinExistence type="predicted"/>
<accession>A0A4Z1E9D3</accession>
<dbReference type="Proteomes" id="UP000297777">
    <property type="component" value="Unassembled WGS sequence"/>
</dbReference>